<dbReference type="InterPro" id="IPR027417">
    <property type="entry name" value="P-loop_NTPase"/>
</dbReference>
<keyword evidence="4" id="KW-0648">Protein biosynthesis</keyword>
<dbReference type="SUPFAM" id="SSF52540">
    <property type="entry name" value="P-loop containing nucleoside triphosphate hydrolases"/>
    <property type="match status" value="1"/>
</dbReference>
<dbReference type="RefSeq" id="XP_002783084.1">
    <property type="nucleotide sequence ID" value="XM_002783038.1"/>
</dbReference>
<dbReference type="GO" id="GO:0003924">
    <property type="term" value="F:GTPase activity"/>
    <property type="evidence" value="ECO:0007669"/>
    <property type="project" value="InterPro"/>
</dbReference>
<dbReference type="GO" id="GO:0003746">
    <property type="term" value="F:translation elongation factor activity"/>
    <property type="evidence" value="ECO:0007669"/>
    <property type="project" value="UniProtKB-KW"/>
</dbReference>
<dbReference type="InterPro" id="IPR031157">
    <property type="entry name" value="G_TR_CS"/>
</dbReference>
<dbReference type="OrthoDB" id="342024at2759"/>
<dbReference type="PRINTS" id="PR00315">
    <property type="entry name" value="ELONGATNFCT"/>
</dbReference>
<evidence type="ECO:0000256" key="2">
    <source>
        <dbReference type="ARBA" id="ARBA00023134"/>
    </source>
</evidence>
<accession>C5KKW2</accession>
<name>C5KKW2_PERM5</name>
<protein>
    <submittedName>
        <fullName evidence="4">Elongation factor Tu, putative</fullName>
    </submittedName>
</protein>
<dbReference type="InterPro" id="IPR000795">
    <property type="entry name" value="T_Tr_GTP-bd_dom"/>
</dbReference>
<sequence length="124" mass="13852">MSSDNASSQLKDCDPRPHLNLVFIGHVDAGKSTTCGNIMYLSGLVDNRTIEKFEREAKDKNRESWFLAYIMDTNEEERAKGITVEVGRAHFETPNRRFTILDAPGHKNYVPNMISGAAHADIGV</sequence>
<evidence type="ECO:0000256" key="1">
    <source>
        <dbReference type="ARBA" id="ARBA00022741"/>
    </source>
</evidence>
<dbReference type="EMBL" id="GG673802">
    <property type="protein sequence ID" value="EER14880.1"/>
    <property type="molecule type" value="Genomic_DNA"/>
</dbReference>
<reference evidence="4 5" key="1">
    <citation type="submission" date="2008-07" db="EMBL/GenBank/DDBJ databases">
        <authorList>
            <person name="El-Sayed N."/>
            <person name="Caler E."/>
            <person name="Inman J."/>
            <person name="Amedeo P."/>
            <person name="Hass B."/>
            <person name="Wortman J."/>
        </authorList>
    </citation>
    <scope>NUCLEOTIDE SEQUENCE [LARGE SCALE GENOMIC DNA]</scope>
    <source>
        <strain evidence="5">ATCC 50983 / TXsc</strain>
    </source>
</reference>
<evidence type="ECO:0000313" key="4">
    <source>
        <dbReference type="EMBL" id="EER14880.1"/>
    </source>
</evidence>
<gene>
    <name evidence="4" type="ORF">Pmar_PMAR010671</name>
</gene>
<proteinExistence type="predicted"/>
<organism evidence="5">
    <name type="scientific">Perkinsus marinus (strain ATCC 50983 / TXsc)</name>
    <dbReference type="NCBI Taxonomy" id="423536"/>
    <lineage>
        <taxon>Eukaryota</taxon>
        <taxon>Sar</taxon>
        <taxon>Alveolata</taxon>
        <taxon>Perkinsozoa</taxon>
        <taxon>Perkinsea</taxon>
        <taxon>Perkinsida</taxon>
        <taxon>Perkinsidae</taxon>
        <taxon>Perkinsus</taxon>
    </lineage>
</organism>
<dbReference type="OMA" id="CGKYAWV"/>
<dbReference type="InterPro" id="IPR050100">
    <property type="entry name" value="TRAFAC_GTPase_members"/>
</dbReference>
<dbReference type="PROSITE" id="PS00301">
    <property type="entry name" value="G_TR_1"/>
    <property type="match status" value="1"/>
</dbReference>
<keyword evidence="4" id="KW-0251">Elongation factor</keyword>
<keyword evidence="2" id="KW-0342">GTP-binding</keyword>
<evidence type="ECO:0000259" key="3">
    <source>
        <dbReference type="PROSITE" id="PS51722"/>
    </source>
</evidence>
<dbReference type="Pfam" id="PF00009">
    <property type="entry name" value="GTP_EFTU"/>
    <property type="match status" value="1"/>
</dbReference>
<dbReference type="GeneID" id="9061700"/>
<keyword evidence="1" id="KW-0547">Nucleotide-binding</keyword>
<dbReference type="PROSITE" id="PS51722">
    <property type="entry name" value="G_TR_2"/>
    <property type="match status" value="1"/>
</dbReference>
<dbReference type="PANTHER" id="PTHR23115">
    <property type="entry name" value="TRANSLATION FACTOR"/>
    <property type="match status" value="1"/>
</dbReference>
<dbReference type="AlphaFoldDB" id="C5KKW2"/>
<dbReference type="GO" id="GO:0005525">
    <property type="term" value="F:GTP binding"/>
    <property type="evidence" value="ECO:0007669"/>
    <property type="project" value="UniProtKB-KW"/>
</dbReference>
<dbReference type="Gene3D" id="3.40.50.300">
    <property type="entry name" value="P-loop containing nucleotide triphosphate hydrolases"/>
    <property type="match status" value="1"/>
</dbReference>
<keyword evidence="5" id="KW-1185">Reference proteome</keyword>
<feature type="non-terminal residue" evidence="4">
    <location>
        <position position="124"/>
    </location>
</feature>
<dbReference type="InParanoid" id="C5KKW2"/>
<dbReference type="Proteomes" id="UP000007800">
    <property type="component" value="Unassembled WGS sequence"/>
</dbReference>
<feature type="domain" description="Tr-type G" evidence="3">
    <location>
        <begin position="16"/>
        <end position="124"/>
    </location>
</feature>
<evidence type="ECO:0000313" key="5">
    <source>
        <dbReference type="Proteomes" id="UP000007800"/>
    </source>
</evidence>